<dbReference type="RefSeq" id="WP_220581537.1">
    <property type="nucleotide sequence ID" value="NZ_RKLT01000012.1"/>
</dbReference>
<comment type="caution">
    <text evidence="1">The sequence shown here is derived from an EMBL/GenBank/DDBJ whole genome shotgun (WGS) entry which is preliminary data.</text>
</comment>
<protein>
    <submittedName>
        <fullName evidence="1">Uncharacterized protein</fullName>
    </submittedName>
</protein>
<reference evidence="1 2" key="1">
    <citation type="submission" date="2021-06" db="EMBL/GenBank/DDBJ databases">
        <title>Halomicroarcula sp. a new haloarchaeum isolated from saline soil.</title>
        <authorList>
            <person name="Duran-Viseras A."/>
            <person name="Sanchez-Porro C."/>
            <person name="Ventosa A."/>
        </authorList>
    </citation>
    <scope>NUCLEOTIDE SEQUENCE [LARGE SCALE GENOMIC DNA]</scope>
    <source>
        <strain evidence="1 2">F27</strain>
    </source>
</reference>
<evidence type="ECO:0000313" key="2">
    <source>
        <dbReference type="Proteomes" id="UP001430455"/>
    </source>
</evidence>
<dbReference type="Proteomes" id="UP001430455">
    <property type="component" value="Unassembled WGS sequence"/>
</dbReference>
<keyword evidence="2" id="KW-1185">Reference proteome</keyword>
<accession>A0AAW4PI43</accession>
<gene>
    <name evidence="1" type="ORF">EGH23_18870</name>
</gene>
<name>A0AAW4PI43_9EURY</name>
<sequence>MSGDLFRITVDETNYSRVLGTSPDEWLLADANLSELQGPRLWAQKNTDTGQQVYDAMESGDGLLFYKVKRGITTDEGMYVGTGRVGEKVRLDEEQARALFRTTVATLAYTVTEFNQIRKSIENVEGVLGYESYPQSSHRVTDDRYTTVDRALQTLSQ</sequence>
<evidence type="ECO:0000313" key="1">
    <source>
        <dbReference type="EMBL" id="MBX0296945.1"/>
    </source>
</evidence>
<dbReference type="EMBL" id="RKLT01000012">
    <property type="protein sequence ID" value="MBX0296945.1"/>
    <property type="molecule type" value="Genomic_DNA"/>
</dbReference>
<proteinExistence type="predicted"/>
<organism evidence="1 2">
    <name type="scientific">Haloarcula nitratireducens</name>
    <dbReference type="NCBI Taxonomy" id="2487749"/>
    <lineage>
        <taxon>Archaea</taxon>
        <taxon>Methanobacteriati</taxon>
        <taxon>Methanobacteriota</taxon>
        <taxon>Stenosarchaea group</taxon>
        <taxon>Halobacteria</taxon>
        <taxon>Halobacteriales</taxon>
        <taxon>Haloarculaceae</taxon>
        <taxon>Haloarcula</taxon>
    </lineage>
</organism>
<dbReference type="AlphaFoldDB" id="A0AAW4PI43"/>